<dbReference type="SUPFAM" id="SSF52058">
    <property type="entry name" value="L domain-like"/>
    <property type="match status" value="1"/>
</dbReference>
<evidence type="ECO:0000313" key="8">
    <source>
        <dbReference type="EMBL" id="KAE9331945.1"/>
    </source>
</evidence>
<dbReference type="Proteomes" id="UP000429523">
    <property type="component" value="Unassembled WGS sequence"/>
</dbReference>
<dbReference type="EMBL" id="QXGA01000913">
    <property type="protein sequence ID" value="KAE9135944.1"/>
    <property type="molecule type" value="Genomic_DNA"/>
</dbReference>
<evidence type="ECO:0000313" key="3">
    <source>
        <dbReference type="EMBL" id="KAE9100174.1"/>
    </source>
</evidence>
<dbReference type="Proteomes" id="UP000440732">
    <property type="component" value="Unassembled WGS sequence"/>
</dbReference>
<evidence type="ECO:0000313" key="13">
    <source>
        <dbReference type="Proteomes" id="UP000440732"/>
    </source>
</evidence>
<evidence type="ECO:0000313" key="10">
    <source>
        <dbReference type="Proteomes" id="UP000433483"/>
    </source>
</evidence>
<dbReference type="InterPro" id="IPR058256">
    <property type="entry name" value="WLGC"/>
</dbReference>
<dbReference type="InterPro" id="IPR032675">
    <property type="entry name" value="LRR_dom_sf"/>
</dbReference>
<evidence type="ECO:0000313" key="12">
    <source>
        <dbReference type="Proteomes" id="UP000440367"/>
    </source>
</evidence>
<proteinExistence type="predicted"/>
<organism evidence="5 10">
    <name type="scientific">Phytophthora fragariae</name>
    <dbReference type="NCBI Taxonomy" id="53985"/>
    <lineage>
        <taxon>Eukaryota</taxon>
        <taxon>Sar</taxon>
        <taxon>Stramenopiles</taxon>
        <taxon>Oomycota</taxon>
        <taxon>Peronosporomycetes</taxon>
        <taxon>Peronosporales</taxon>
        <taxon>Peronosporaceae</taxon>
        <taxon>Phytophthora</taxon>
    </lineage>
</organism>
<dbReference type="Proteomes" id="UP000433483">
    <property type="component" value="Unassembled WGS sequence"/>
</dbReference>
<dbReference type="Gene3D" id="3.80.10.10">
    <property type="entry name" value="Ribonuclease Inhibitor"/>
    <property type="match status" value="1"/>
</dbReference>
<name>A0A6A3XCC3_9STRA</name>
<evidence type="ECO:0000313" key="14">
    <source>
        <dbReference type="Proteomes" id="UP000441208"/>
    </source>
</evidence>
<dbReference type="EMBL" id="QXGF01001037">
    <property type="protein sequence ID" value="KAE8933194.1"/>
    <property type="molecule type" value="Genomic_DNA"/>
</dbReference>
<evidence type="ECO:0000313" key="7">
    <source>
        <dbReference type="EMBL" id="KAE9301026.1"/>
    </source>
</evidence>
<evidence type="ECO:0000313" key="2">
    <source>
        <dbReference type="EMBL" id="KAE8933194.1"/>
    </source>
</evidence>
<sequence length="351" mass="39615">MNLSFCYRCQRIGDAFITSRYRRRRIISTLSTVLPGTPDVQKPTLVPSAPRILIESLAASGELKSIQVVNRQLLQLPEMLRMCKYLELIELIYTSTESVHYWLKEFTRLEFLHIEGKYGSQNLLTLPKELFDNIPRLSTIHFAVHENLTAFPRLQGVPNLQSVTLAWSSLRELPELENVPRLHRLAIAITPLLEKMPDMTAQKNLVEFVITQPSHICCNGFSGGCILNDSNGVQDSIVGVPAATCLDEEPFLGSSGTRAVFEKLAPTICAPLPPGFVPLDTMSTKKTSEMCDHRPFRQYRLPGGLDGMCYNVRMQALMRLPDSIYISLQRYQIQLGFACNPRLEKWLGCSE</sequence>
<dbReference type="Pfam" id="PF26605">
    <property type="entry name" value="WLGC"/>
    <property type="match status" value="1"/>
</dbReference>
<dbReference type="Proteomes" id="UP000437068">
    <property type="component" value="Unassembled WGS sequence"/>
</dbReference>
<comment type="caution">
    <text evidence="5">The sequence shown here is derived from an EMBL/GenBank/DDBJ whole genome shotgun (WGS) entry which is preliminary data.</text>
</comment>
<feature type="domain" description="WLGC" evidence="1">
    <location>
        <begin position="287"/>
        <end position="350"/>
    </location>
</feature>
<evidence type="ECO:0000313" key="6">
    <source>
        <dbReference type="EMBL" id="KAE9217793.1"/>
    </source>
</evidence>
<dbReference type="EMBL" id="QXGD01000999">
    <property type="protein sequence ID" value="KAE9217793.1"/>
    <property type="molecule type" value="Genomic_DNA"/>
</dbReference>
<evidence type="ECO:0000313" key="15">
    <source>
        <dbReference type="Proteomes" id="UP000486351"/>
    </source>
</evidence>
<dbReference type="EMBL" id="QXGE01000919">
    <property type="protein sequence ID" value="KAE9301026.1"/>
    <property type="molecule type" value="Genomic_DNA"/>
</dbReference>
<dbReference type="AlphaFoldDB" id="A0A6A3XCC3"/>
<dbReference type="Proteomes" id="UP000441208">
    <property type="component" value="Unassembled WGS sequence"/>
</dbReference>
<accession>A0A6A3XCC3</accession>
<dbReference type="Proteomes" id="UP000440367">
    <property type="component" value="Unassembled WGS sequence"/>
</dbReference>
<evidence type="ECO:0000313" key="5">
    <source>
        <dbReference type="EMBL" id="KAE9200163.1"/>
    </source>
</evidence>
<dbReference type="EMBL" id="QXFZ01000963">
    <property type="protein sequence ID" value="KAE9100174.1"/>
    <property type="molecule type" value="Genomic_DNA"/>
</dbReference>
<evidence type="ECO:0000313" key="4">
    <source>
        <dbReference type="EMBL" id="KAE9135944.1"/>
    </source>
</evidence>
<keyword evidence="10" id="KW-1185">Reference proteome</keyword>
<evidence type="ECO:0000313" key="11">
    <source>
        <dbReference type="Proteomes" id="UP000437068"/>
    </source>
</evidence>
<protein>
    <recommendedName>
        <fullName evidence="1">WLGC domain-containing protein</fullName>
    </recommendedName>
</protein>
<dbReference type="EMBL" id="QXFY01000975">
    <property type="protein sequence ID" value="KAE9331945.1"/>
    <property type="molecule type" value="Genomic_DNA"/>
</dbReference>
<gene>
    <name evidence="7" type="ORF">PF001_g14639</name>
    <name evidence="6" type="ORF">PF002_g16690</name>
    <name evidence="5" type="ORF">PF005_g15459</name>
    <name evidence="4" type="ORF">PF006_g14492</name>
    <name evidence="3" type="ORF">PF007_g15623</name>
    <name evidence="8" type="ORF">PF008_g15180</name>
    <name evidence="2" type="ORF">PF009_g16787</name>
</gene>
<reference evidence="9 10" key="1">
    <citation type="submission" date="2018-08" db="EMBL/GenBank/DDBJ databases">
        <title>Genomic investigation of the strawberry pathogen Phytophthora fragariae indicates pathogenicity is determined by transcriptional variation in three key races.</title>
        <authorList>
            <person name="Adams T.M."/>
            <person name="Armitage A.D."/>
            <person name="Sobczyk M.K."/>
            <person name="Bates H.J."/>
            <person name="Dunwell J.M."/>
            <person name="Nellist C.F."/>
            <person name="Harrison R.J."/>
        </authorList>
    </citation>
    <scope>NUCLEOTIDE SEQUENCE [LARGE SCALE GENOMIC DNA]</scope>
    <source>
        <strain evidence="7 11">A4</strain>
        <strain evidence="6 12">BC-1</strain>
        <strain evidence="5 10">NOV-27</strain>
        <strain evidence="4 13">NOV-5</strain>
        <strain evidence="3 14">NOV-71</strain>
        <strain evidence="8 15">NOV-77</strain>
        <strain evidence="2 9">NOV-9</strain>
    </source>
</reference>
<evidence type="ECO:0000313" key="9">
    <source>
        <dbReference type="Proteomes" id="UP000429523"/>
    </source>
</evidence>
<dbReference type="Proteomes" id="UP000486351">
    <property type="component" value="Unassembled WGS sequence"/>
</dbReference>
<dbReference type="EMBL" id="QXGB01000960">
    <property type="protein sequence ID" value="KAE9200163.1"/>
    <property type="molecule type" value="Genomic_DNA"/>
</dbReference>
<dbReference type="OrthoDB" id="120183at2759"/>
<evidence type="ECO:0000259" key="1">
    <source>
        <dbReference type="Pfam" id="PF26605"/>
    </source>
</evidence>